<evidence type="ECO:0000256" key="1">
    <source>
        <dbReference type="ARBA" id="ARBA00008438"/>
    </source>
</evidence>
<dbReference type="AlphaFoldDB" id="A0ABD3GFA2"/>
<keyword evidence="2" id="KW-0479">Metal-binding</keyword>
<dbReference type="Proteomes" id="UP001633002">
    <property type="component" value="Unassembled WGS sequence"/>
</dbReference>
<dbReference type="Pfam" id="PF00271">
    <property type="entry name" value="Helicase_C"/>
    <property type="match status" value="1"/>
</dbReference>
<dbReference type="Pfam" id="PF00176">
    <property type="entry name" value="SNF2-rel_dom"/>
    <property type="match status" value="1"/>
</dbReference>
<comment type="caution">
    <text evidence="14">The sequence shown here is derived from an EMBL/GenBank/DDBJ whole genome shotgun (WGS) entry which is preliminary data.</text>
</comment>
<dbReference type="Gene3D" id="3.40.50.10810">
    <property type="entry name" value="Tandem AAA-ATPase domain"/>
    <property type="match status" value="1"/>
</dbReference>
<feature type="compositionally biased region" description="Polar residues" evidence="10">
    <location>
        <begin position="910"/>
        <end position="928"/>
    </location>
</feature>
<sequence>MALCSETKASMRTFVLFRNSRLSECTKEDGLTEESQVHTPPAITHCEKTECPDPTRNVIQATSTGSSRSIVDDGSRVRRKKRMEELVHLMMNKETAITSASSEKNPVPVTNDSKHEAMVELPIASSLQLQKLRPVPVESPAKRYKSRKALSFWNCDSRQVPEPQPTYSYPLGSSYPSKLKSPLLSVKAEIAASPGGSLTNSESRRSIHSSGSSSIDFMHKRIFAANQSLGHHLSNPSGLSSHMGSVSPEDKAGKTSNEVPKLLPPQRNLLYLSESPALNFNANIPAGRKIWSSETGPTNGGSSMDVEHSSSVLDRQTVGHQFGNGNPAELSSYSLPGYLDEGKALKALFHQTVVVEKPKESFVDPSLLRVKLFKHQRIALHWMEERETKNGTPFGGILADDQGLGKSMSTISLMLKARAPIWNQEAGSPPCVDGEGMLAGGTLVVCPTSVLRQWANELNDKVTEAAGLSVLIYHGSCRTRDTRELAKFDVVITSYGVLSTEVPNLHDDYDVPLSRKKRKRLEVTRPVYFGPLSRVKWFRVVLDEAQSIKNSRTRVARAAWGLKAQRRWCLSGTPIQNTIEDLFSYFRFLRFDPYDGFKTFCQEISGPINRTPEVGYKALQVLLSTVMLRRTKDTLIDGEPIVKLPPRIVAMEEVEFDEEEREFYSDLEYNSREKYEDYADAGTVTRNYYNILVMILRLRQACNHRLLVKGQKTQRARDTDVDSARSLPLELRTQLLILLETSNTICPLCNDTPDDSVVCICTHIFCWECILQHLAIGDSNCCPVPNCKKQLKLSSIFTAASLKSCDGVSESGTAGAVVADGTQEDGRKPDETEWRPSSKINAVMAKLNALPKISLIVENGMVVAEINENADDVNLPNASDRPPSEAAATTDANILPSNLTADIYPCSSSQGLPTSTSATQAPNASGSIVNEADPMKSKDAVTKVIKTTEKAIVFSQWTSMLNLLEISLKKAKFNYRRLDGTMSLLARERAVAEFKSLPEVTVIIMSLKAASLGLNMVAACHVLMLDVWWNPTTEDQAIDRAHRIGQKKTVRVTRFTIPNTIEDRILDLQERKKNMVASAFGDGQVLAGGLRLSEADIQYLFRA</sequence>
<dbReference type="PANTHER" id="PTHR45626">
    <property type="entry name" value="TRANSCRIPTION TERMINATION FACTOR 2-RELATED"/>
    <property type="match status" value="1"/>
</dbReference>
<dbReference type="InterPro" id="IPR001650">
    <property type="entry name" value="Helicase_C-like"/>
</dbReference>
<dbReference type="InterPro" id="IPR050628">
    <property type="entry name" value="SNF2_RAD54_helicase_TF"/>
</dbReference>
<gene>
    <name evidence="14" type="ORF">R1sor_027062</name>
</gene>
<dbReference type="PROSITE" id="PS51192">
    <property type="entry name" value="HELICASE_ATP_BIND_1"/>
    <property type="match status" value="1"/>
</dbReference>
<feature type="region of interest" description="Disordered" evidence="10">
    <location>
        <begin position="233"/>
        <end position="261"/>
    </location>
</feature>
<feature type="region of interest" description="Disordered" evidence="10">
    <location>
        <begin position="193"/>
        <end position="212"/>
    </location>
</feature>
<dbReference type="InterPro" id="IPR000330">
    <property type="entry name" value="SNF2_N"/>
</dbReference>
<accession>A0ABD3GFA2</accession>
<keyword evidence="6" id="KW-0347">Helicase</keyword>
<evidence type="ECO:0000256" key="5">
    <source>
        <dbReference type="ARBA" id="ARBA00022801"/>
    </source>
</evidence>
<evidence type="ECO:0000256" key="2">
    <source>
        <dbReference type="ARBA" id="ARBA00022723"/>
    </source>
</evidence>
<evidence type="ECO:0000256" key="6">
    <source>
        <dbReference type="ARBA" id="ARBA00022806"/>
    </source>
</evidence>
<dbReference type="PROSITE" id="PS50089">
    <property type="entry name" value="ZF_RING_2"/>
    <property type="match status" value="1"/>
</dbReference>
<name>A0ABD3GFA2_9MARC</name>
<dbReference type="SUPFAM" id="SSF52540">
    <property type="entry name" value="P-loop containing nucleoside triphosphate hydrolases"/>
    <property type="match status" value="2"/>
</dbReference>
<keyword evidence="4 9" id="KW-0863">Zinc-finger</keyword>
<feature type="domain" description="RING-type" evidence="11">
    <location>
        <begin position="746"/>
        <end position="786"/>
    </location>
</feature>
<evidence type="ECO:0000259" key="13">
    <source>
        <dbReference type="PROSITE" id="PS51194"/>
    </source>
</evidence>
<dbReference type="SMART" id="SM00490">
    <property type="entry name" value="HELICc"/>
    <property type="match status" value="1"/>
</dbReference>
<evidence type="ECO:0000256" key="3">
    <source>
        <dbReference type="ARBA" id="ARBA00022741"/>
    </source>
</evidence>
<comment type="similarity">
    <text evidence="1">Belongs to the SNF2/RAD54 helicase family. RAD16 subfamily.</text>
</comment>
<dbReference type="InterPro" id="IPR027417">
    <property type="entry name" value="P-loop_NTPase"/>
</dbReference>
<dbReference type="InterPro" id="IPR001841">
    <property type="entry name" value="Znf_RING"/>
</dbReference>
<organism evidence="14 15">
    <name type="scientific">Riccia sorocarpa</name>
    <dbReference type="NCBI Taxonomy" id="122646"/>
    <lineage>
        <taxon>Eukaryota</taxon>
        <taxon>Viridiplantae</taxon>
        <taxon>Streptophyta</taxon>
        <taxon>Embryophyta</taxon>
        <taxon>Marchantiophyta</taxon>
        <taxon>Marchantiopsida</taxon>
        <taxon>Marchantiidae</taxon>
        <taxon>Marchantiales</taxon>
        <taxon>Ricciaceae</taxon>
        <taxon>Riccia</taxon>
    </lineage>
</organism>
<dbReference type="InterPro" id="IPR017907">
    <property type="entry name" value="Znf_RING_CS"/>
</dbReference>
<dbReference type="InterPro" id="IPR049730">
    <property type="entry name" value="SNF2/RAD54-like_C"/>
</dbReference>
<reference evidence="14 15" key="1">
    <citation type="submission" date="2024-09" db="EMBL/GenBank/DDBJ databases">
        <title>Chromosome-scale assembly of Riccia sorocarpa.</title>
        <authorList>
            <person name="Paukszto L."/>
        </authorList>
    </citation>
    <scope>NUCLEOTIDE SEQUENCE [LARGE SCALE GENOMIC DNA]</scope>
    <source>
        <strain evidence="14">LP-2024</strain>
        <tissue evidence="14">Aerial parts of the thallus</tissue>
    </source>
</reference>
<evidence type="ECO:0000313" key="15">
    <source>
        <dbReference type="Proteomes" id="UP001633002"/>
    </source>
</evidence>
<dbReference type="CDD" id="cd18793">
    <property type="entry name" value="SF2_C_SNF"/>
    <property type="match status" value="1"/>
</dbReference>
<dbReference type="InterPro" id="IPR038718">
    <property type="entry name" value="SNF2-like_sf"/>
</dbReference>
<evidence type="ECO:0000256" key="8">
    <source>
        <dbReference type="ARBA" id="ARBA00022840"/>
    </source>
</evidence>
<dbReference type="GO" id="GO:0016787">
    <property type="term" value="F:hydrolase activity"/>
    <property type="evidence" value="ECO:0007669"/>
    <property type="project" value="UniProtKB-KW"/>
</dbReference>
<evidence type="ECO:0000256" key="10">
    <source>
        <dbReference type="SAM" id="MobiDB-lite"/>
    </source>
</evidence>
<keyword evidence="15" id="KW-1185">Reference proteome</keyword>
<dbReference type="PROSITE" id="PS51194">
    <property type="entry name" value="HELICASE_CTER"/>
    <property type="match status" value="1"/>
</dbReference>
<dbReference type="GO" id="GO:0008270">
    <property type="term" value="F:zinc ion binding"/>
    <property type="evidence" value="ECO:0007669"/>
    <property type="project" value="UniProtKB-KW"/>
</dbReference>
<evidence type="ECO:0000313" key="14">
    <source>
        <dbReference type="EMBL" id="KAL3677114.1"/>
    </source>
</evidence>
<evidence type="ECO:0000256" key="9">
    <source>
        <dbReference type="PROSITE-ProRule" id="PRU00175"/>
    </source>
</evidence>
<keyword evidence="8" id="KW-0067">ATP-binding</keyword>
<evidence type="ECO:0000259" key="11">
    <source>
        <dbReference type="PROSITE" id="PS50089"/>
    </source>
</evidence>
<evidence type="ECO:0000256" key="4">
    <source>
        <dbReference type="ARBA" id="ARBA00022771"/>
    </source>
</evidence>
<keyword evidence="7" id="KW-0862">Zinc</keyword>
<keyword evidence="3" id="KW-0547">Nucleotide-binding</keyword>
<dbReference type="SUPFAM" id="SSF57850">
    <property type="entry name" value="RING/U-box"/>
    <property type="match status" value="1"/>
</dbReference>
<feature type="compositionally biased region" description="Polar residues" evidence="10">
    <location>
        <begin position="233"/>
        <end position="244"/>
    </location>
</feature>
<feature type="domain" description="Helicase ATP-binding" evidence="12">
    <location>
        <begin position="387"/>
        <end position="592"/>
    </location>
</feature>
<dbReference type="PANTHER" id="PTHR45626:SF16">
    <property type="entry name" value="ATP-DEPENDENT HELICASE ULS1"/>
    <property type="match status" value="1"/>
</dbReference>
<dbReference type="GO" id="GO:0005524">
    <property type="term" value="F:ATP binding"/>
    <property type="evidence" value="ECO:0007669"/>
    <property type="project" value="UniProtKB-KW"/>
</dbReference>
<dbReference type="InterPro" id="IPR014001">
    <property type="entry name" value="Helicase_ATP-bd"/>
</dbReference>
<proteinExistence type="inferred from homology"/>
<feature type="domain" description="Helicase C-terminal" evidence="13">
    <location>
        <begin position="940"/>
        <end position="1098"/>
    </location>
</feature>
<feature type="region of interest" description="Disordered" evidence="10">
    <location>
        <begin position="910"/>
        <end position="931"/>
    </location>
</feature>
<dbReference type="PROSITE" id="PS00518">
    <property type="entry name" value="ZF_RING_1"/>
    <property type="match status" value="1"/>
</dbReference>
<protein>
    <submittedName>
        <fullName evidence="14">Uncharacterized protein</fullName>
    </submittedName>
</protein>
<evidence type="ECO:0000256" key="7">
    <source>
        <dbReference type="ARBA" id="ARBA00022833"/>
    </source>
</evidence>
<dbReference type="GO" id="GO:0004386">
    <property type="term" value="F:helicase activity"/>
    <property type="evidence" value="ECO:0007669"/>
    <property type="project" value="UniProtKB-KW"/>
</dbReference>
<dbReference type="Gene3D" id="3.40.50.300">
    <property type="entry name" value="P-loop containing nucleotide triphosphate hydrolases"/>
    <property type="match status" value="1"/>
</dbReference>
<dbReference type="Gene3D" id="3.30.40.10">
    <property type="entry name" value="Zinc/RING finger domain, C3HC4 (zinc finger)"/>
    <property type="match status" value="1"/>
</dbReference>
<evidence type="ECO:0000259" key="12">
    <source>
        <dbReference type="PROSITE" id="PS51192"/>
    </source>
</evidence>
<dbReference type="EMBL" id="JBJQOH010000008">
    <property type="protein sequence ID" value="KAL3677114.1"/>
    <property type="molecule type" value="Genomic_DNA"/>
</dbReference>
<dbReference type="CDD" id="cd18008">
    <property type="entry name" value="DEXDc_SHPRH-like"/>
    <property type="match status" value="1"/>
</dbReference>
<dbReference type="InterPro" id="IPR013083">
    <property type="entry name" value="Znf_RING/FYVE/PHD"/>
</dbReference>
<keyword evidence="5" id="KW-0378">Hydrolase</keyword>
<dbReference type="SMART" id="SM00487">
    <property type="entry name" value="DEXDc"/>
    <property type="match status" value="1"/>
</dbReference>